<dbReference type="EMBL" id="OX459126">
    <property type="protein sequence ID" value="CAI9118542.1"/>
    <property type="molecule type" value="Genomic_DNA"/>
</dbReference>
<name>A0AAV1EFN2_OLDCO</name>
<dbReference type="PANTHER" id="PTHR23024:SF551">
    <property type="entry name" value="2-HYDROXYISOFLAVANONE DEHYDRATASE-LIKE"/>
    <property type="match status" value="1"/>
</dbReference>
<evidence type="ECO:0000256" key="1">
    <source>
        <dbReference type="ARBA" id="ARBA00010515"/>
    </source>
</evidence>
<sequence length="316" mass="34780">MDLEPKEMEIDLSPFIKVYKDGTAERPFASPNVPPSVLDPITNVSSKDITISSEVSARLYLPKIADPNTKKIPVLVYFHAGGFCRGSAFSPLYQNLLNQLVSKADMVLISVDYRIAPEYPLPAAYEDSWAALQWVASHSVKGSEIDGEKEPWLIDHGDFDKVYVGGDSAGGNIAHNMVIRTGSESLIGGVKIYGAVLCFPYFCDSETKEESLEYKIWKLVYPSAPGGVNSPLINPFADDAPNLGKIECQKVFVCCGEKDVLRDIDLRYVEALKKSGFEGELELADVEGEDHCFQLFNPYTEKAQSLISSMASFIKG</sequence>
<dbReference type="InterPro" id="IPR013094">
    <property type="entry name" value="AB_hydrolase_3"/>
</dbReference>
<keyword evidence="4" id="KW-1185">Reference proteome</keyword>
<dbReference type="InterPro" id="IPR029058">
    <property type="entry name" value="AB_hydrolase_fold"/>
</dbReference>
<gene>
    <name evidence="3" type="ORF">OLC1_LOCUS24381</name>
</gene>
<proteinExistence type="inferred from homology"/>
<protein>
    <submittedName>
        <fullName evidence="3">OLC1v1020129C1</fullName>
    </submittedName>
</protein>
<feature type="domain" description="Alpha/beta hydrolase fold-3" evidence="2">
    <location>
        <begin position="75"/>
        <end position="294"/>
    </location>
</feature>
<dbReference type="Proteomes" id="UP001161247">
    <property type="component" value="Chromosome 9"/>
</dbReference>
<reference evidence="3" key="1">
    <citation type="submission" date="2023-03" db="EMBL/GenBank/DDBJ databases">
        <authorList>
            <person name="Julca I."/>
        </authorList>
    </citation>
    <scope>NUCLEOTIDE SEQUENCE</scope>
</reference>
<dbReference type="SUPFAM" id="SSF53474">
    <property type="entry name" value="alpha/beta-Hydrolases"/>
    <property type="match status" value="1"/>
</dbReference>
<dbReference type="GO" id="GO:0016787">
    <property type="term" value="F:hydrolase activity"/>
    <property type="evidence" value="ECO:0007669"/>
    <property type="project" value="InterPro"/>
</dbReference>
<evidence type="ECO:0000259" key="2">
    <source>
        <dbReference type="Pfam" id="PF07859"/>
    </source>
</evidence>
<comment type="similarity">
    <text evidence="1">Belongs to the 'GDXG' lipolytic enzyme family.</text>
</comment>
<evidence type="ECO:0000313" key="3">
    <source>
        <dbReference type="EMBL" id="CAI9118542.1"/>
    </source>
</evidence>
<organism evidence="3 4">
    <name type="scientific">Oldenlandia corymbosa var. corymbosa</name>
    <dbReference type="NCBI Taxonomy" id="529605"/>
    <lineage>
        <taxon>Eukaryota</taxon>
        <taxon>Viridiplantae</taxon>
        <taxon>Streptophyta</taxon>
        <taxon>Embryophyta</taxon>
        <taxon>Tracheophyta</taxon>
        <taxon>Spermatophyta</taxon>
        <taxon>Magnoliopsida</taxon>
        <taxon>eudicotyledons</taxon>
        <taxon>Gunneridae</taxon>
        <taxon>Pentapetalae</taxon>
        <taxon>asterids</taxon>
        <taxon>lamiids</taxon>
        <taxon>Gentianales</taxon>
        <taxon>Rubiaceae</taxon>
        <taxon>Rubioideae</taxon>
        <taxon>Spermacoceae</taxon>
        <taxon>Hedyotis-Oldenlandia complex</taxon>
        <taxon>Oldenlandia</taxon>
    </lineage>
</organism>
<dbReference type="Pfam" id="PF07859">
    <property type="entry name" value="Abhydrolase_3"/>
    <property type="match status" value="1"/>
</dbReference>
<dbReference type="PANTHER" id="PTHR23024">
    <property type="entry name" value="ARYLACETAMIDE DEACETYLASE"/>
    <property type="match status" value="1"/>
</dbReference>
<dbReference type="InterPro" id="IPR050466">
    <property type="entry name" value="Carboxylest/Gibb_receptor"/>
</dbReference>
<dbReference type="Gene3D" id="3.40.50.1820">
    <property type="entry name" value="alpha/beta hydrolase"/>
    <property type="match status" value="1"/>
</dbReference>
<dbReference type="AlphaFoldDB" id="A0AAV1EFN2"/>
<accession>A0AAV1EFN2</accession>
<evidence type="ECO:0000313" key="4">
    <source>
        <dbReference type="Proteomes" id="UP001161247"/>
    </source>
</evidence>